<dbReference type="EMBL" id="VSWC01000092">
    <property type="protein sequence ID" value="KAA1091281.1"/>
    <property type="molecule type" value="Genomic_DNA"/>
</dbReference>
<name>A0A5B0MIF1_PUCGR</name>
<feature type="region of interest" description="Disordered" evidence="1">
    <location>
        <begin position="106"/>
        <end position="131"/>
    </location>
</feature>
<dbReference type="OrthoDB" id="10443804at2759"/>
<dbReference type="Proteomes" id="UP000325313">
    <property type="component" value="Unassembled WGS sequence"/>
</dbReference>
<dbReference type="AlphaFoldDB" id="A0A5B0MIF1"/>
<gene>
    <name evidence="3" type="ORF">PGT21_030188</name>
    <name evidence="2" type="ORF">PGTUg99_029109</name>
</gene>
<accession>A0A5B0MIF1</accession>
<comment type="caution">
    <text evidence="2">The sequence shown here is derived from an EMBL/GenBank/DDBJ whole genome shotgun (WGS) entry which is preliminary data.</text>
</comment>
<evidence type="ECO:0000313" key="5">
    <source>
        <dbReference type="Proteomes" id="UP000325313"/>
    </source>
</evidence>
<evidence type="ECO:0000313" key="2">
    <source>
        <dbReference type="EMBL" id="KAA1075929.1"/>
    </source>
</evidence>
<sequence length="131" mass="14943">MHDDSVKGASLPAADRERTEPRGASYYRNRRSLLPNRPEFKSRYRVFKFEDWIGIEAENCKKVTRMATPVGHLFQVWVAKCGIATQFSDPRGDALTILTGSANRLNRQSRSAKANSNTRKEVKNRNLQNDC</sequence>
<evidence type="ECO:0000313" key="4">
    <source>
        <dbReference type="Proteomes" id="UP000324748"/>
    </source>
</evidence>
<evidence type="ECO:0000313" key="3">
    <source>
        <dbReference type="EMBL" id="KAA1091281.1"/>
    </source>
</evidence>
<feature type="region of interest" description="Disordered" evidence="1">
    <location>
        <begin position="1"/>
        <end position="29"/>
    </location>
</feature>
<feature type="compositionally biased region" description="Polar residues" evidence="1">
    <location>
        <begin position="106"/>
        <end position="117"/>
    </location>
</feature>
<dbReference type="EMBL" id="VDEP01000471">
    <property type="protein sequence ID" value="KAA1075929.1"/>
    <property type="molecule type" value="Genomic_DNA"/>
</dbReference>
<organism evidence="2 5">
    <name type="scientific">Puccinia graminis f. sp. tritici</name>
    <dbReference type="NCBI Taxonomy" id="56615"/>
    <lineage>
        <taxon>Eukaryota</taxon>
        <taxon>Fungi</taxon>
        <taxon>Dikarya</taxon>
        <taxon>Basidiomycota</taxon>
        <taxon>Pucciniomycotina</taxon>
        <taxon>Pucciniomycetes</taxon>
        <taxon>Pucciniales</taxon>
        <taxon>Pucciniaceae</taxon>
        <taxon>Puccinia</taxon>
    </lineage>
</organism>
<reference evidence="4 5" key="1">
    <citation type="submission" date="2019-05" db="EMBL/GenBank/DDBJ databases">
        <title>Emergence of the Ug99 lineage of the wheat stem rust pathogen through somatic hybridization.</title>
        <authorList>
            <person name="Li F."/>
            <person name="Upadhyaya N.M."/>
            <person name="Sperschneider J."/>
            <person name="Matny O."/>
            <person name="Nguyen-Phuc H."/>
            <person name="Mago R."/>
            <person name="Raley C."/>
            <person name="Miller M.E."/>
            <person name="Silverstein K.A.T."/>
            <person name="Henningsen E."/>
            <person name="Hirsch C.D."/>
            <person name="Visser B."/>
            <person name="Pretorius Z.A."/>
            <person name="Steffenson B.J."/>
            <person name="Schwessinger B."/>
            <person name="Dodds P.N."/>
            <person name="Figueroa M."/>
        </authorList>
    </citation>
    <scope>NUCLEOTIDE SEQUENCE [LARGE SCALE GENOMIC DNA]</scope>
    <source>
        <strain evidence="3">21-0</strain>
        <strain evidence="2 5">Ug99</strain>
    </source>
</reference>
<evidence type="ECO:0000256" key="1">
    <source>
        <dbReference type="SAM" id="MobiDB-lite"/>
    </source>
</evidence>
<protein>
    <submittedName>
        <fullName evidence="2">Uncharacterized protein</fullName>
    </submittedName>
</protein>
<dbReference type="Proteomes" id="UP000324748">
    <property type="component" value="Unassembled WGS sequence"/>
</dbReference>
<proteinExistence type="predicted"/>
<keyword evidence="4" id="KW-1185">Reference proteome</keyword>